<proteinExistence type="predicted"/>
<evidence type="ECO:0000313" key="2">
    <source>
        <dbReference type="EMBL" id="PIO53810.1"/>
    </source>
</evidence>
<feature type="compositionally biased region" description="Low complexity" evidence="1">
    <location>
        <begin position="27"/>
        <end position="36"/>
    </location>
</feature>
<keyword evidence="3" id="KW-1185">Reference proteome</keyword>
<name>A0A2G9T8S9_TELCI</name>
<evidence type="ECO:0000256" key="1">
    <source>
        <dbReference type="SAM" id="MobiDB-lite"/>
    </source>
</evidence>
<dbReference type="AlphaFoldDB" id="A0A2G9T8S9"/>
<feature type="compositionally biased region" description="Pro residues" evidence="1">
    <location>
        <begin position="72"/>
        <end position="81"/>
    </location>
</feature>
<evidence type="ECO:0000313" key="3">
    <source>
        <dbReference type="Proteomes" id="UP000230423"/>
    </source>
</evidence>
<gene>
    <name evidence="2" type="ORF">TELCIR_24841</name>
</gene>
<accession>A0A2G9T8S9</accession>
<dbReference type="Proteomes" id="UP000230423">
    <property type="component" value="Unassembled WGS sequence"/>
</dbReference>
<feature type="region of interest" description="Disordered" evidence="1">
    <location>
        <begin position="17"/>
        <end position="81"/>
    </location>
</feature>
<feature type="compositionally biased region" description="Low complexity" evidence="1">
    <location>
        <begin position="47"/>
        <end position="71"/>
    </location>
</feature>
<protein>
    <submittedName>
        <fullName evidence="2">Uncharacterized protein</fullName>
    </submittedName>
</protein>
<sequence length="81" mass="9173">MSGISYKLLKTITNCKTTPYPPPPQYGQPMYNNQQPGYAYPPGQVNYGAQPYPSQPYPQQGYAQPGYQPYPQQYPPQQPVM</sequence>
<reference evidence="2 3" key="1">
    <citation type="submission" date="2015-09" db="EMBL/GenBank/DDBJ databases">
        <title>Draft genome of the parasitic nematode Teladorsagia circumcincta isolate WARC Sus (inbred).</title>
        <authorList>
            <person name="Mitreva M."/>
        </authorList>
    </citation>
    <scope>NUCLEOTIDE SEQUENCE [LARGE SCALE GENOMIC DNA]</scope>
    <source>
        <strain evidence="2 3">S</strain>
    </source>
</reference>
<organism evidence="2 3">
    <name type="scientific">Teladorsagia circumcincta</name>
    <name type="common">Brown stomach worm</name>
    <name type="synonym">Ostertagia circumcincta</name>
    <dbReference type="NCBI Taxonomy" id="45464"/>
    <lineage>
        <taxon>Eukaryota</taxon>
        <taxon>Metazoa</taxon>
        <taxon>Ecdysozoa</taxon>
        <taxon>Nematoda</taxon>
        <taxon>Chromadorea</taxon>
        <taxon>Rhabditida</taxon>
        <taxon>Rhabditina</taxon>
        <taxon>Rhabditomorpha</taxon>
        <taxon>Strongyloidea</taxon>
        <taxon>Trichostrongylidae</taxon>
        <taxon>Teladorsagia</taxon>
    </lineage>
</organism>
<dbReference type="EMBL" id="KZ406013">
    <property type="protein sequence ID" value="PIO53810.1"/>
    <property type="molecule type" value="Genomic_DNA"/>
</dbReference>